<comment type="subcellular location">
    <subcellularLocation>
        <location evidence="1">Membrane</location>
    </subcellularLocation>
</comment>
<dbReference type="RefSeq" id="WP_277830128.1">
    <property type="nucleotide sequence ID" value="NZ_JAAIVF010000001.1"/>
</dbReference>
<dbReference type="Proteomes" id="UP001152755">
    <property type="component" value="Unassembled WGS sequence"/>
</dbReference>
<gene>
    <name evidence="5" type="ORF">NVS88_16530</name>
</gene>
<sequence>MTQQTPDGTDDAGKAGVNADPGSADPAVTPDPAAAETPGVETPVAADVAAGRSRLLKPAIVASAVLALAAVVAAAVYGGIWIYNASAVKSKADDRDQALIDARQAAINLNTVDSAHMDKTIADILSSSTGALEDNFKQSKDQLEKVTEARGVSTSAKVSDAVITSFDHDAGTAEAMAFVVQTQTSKDQQPKIVRIGMHLTMKKVGDTWKASDAKLLFQGVDGGSPTAPAPQPAPAPADGN</sequence>
<evidence type="ECO:0000256" key="1">
    <source>
        <dbReference type="ARBA" id="ARBA00004370"/>
    </source>
</evidence>
<keyword evidence="4" id="KW-0812">Transmembrane</keyword>
<keyword evidence="2 4" id="KW-0472">Membrane</keyword>
<feature type="compositionally biased region" description="Pro residues" evidence="3">
    <location>
        <begin position="227"/>
        <end position="240"/>
    </location>
</feature>
<dbReference type="EMBL" id="JANRHA010000011">
    <property type="protein sequence ID" value="MDG3016163.1"/>
    <property type="molecule type" value="Genomic_DNA"/>
</dbReference>
<accession>A0A9X4RF13</accession>
<evidence type="ECO:0000313" key="6">
    <source>
        <dbReference type="Proteomes" id="UP001152755"/>
    </source>
</evidence>
<proteinExistence type="predicted"/>
<dbReference type="AlphaFoldDB" id="A0A9X4RF13"/>
<dbReference type="GO" id="GO:0016020">
    <property type="term" value="C:membrane"/>
    <property type="evidence" value="ECO:0007669"/>
    <property type="project" value="UniProtKB-SubCell"/>
</dbReference>
<name>A0A9X4RF13_9ACTN</name>
<feature type="region of interest" description="Disordered" evidence="3">
    <location>
        <begin position="219"/>
        <end position="240"/>
    </location>
</feature>
<evidence type="ECO:0008006" key="7">
    <source>
        <dbReference type="Google" id="ProtNLM"/>
    </source>
</evidence>
<feature type="transmembrane region" description="Helical" evidence="4">
    <location>
        <begin position="59"/>
        <end position="83"/>
    </location>
</feature>
<protein>
    <recommendedName>
        <fullName evidence="7">Mce-associated membrane protein</fullName>
    </recommendedName>
</protein>
<comment type="caution">
    <text evidence="5">The sequence shown here is derived from an EMBL/GenBank/DDBJ whole genome shotgun (WGS) entry which is preliminary data.</text>
</comment>
<feature type="compositionally biased region" description="Low complexity" evidence="3">
    <location>
        <begin position="24"/>
        <end position="38"/>
    </location>
</feature>
<dbReference type="PANTHER" id="PTHR37042:SF4">
    <property type="entry name" value="OUTER MEMBRANE PROTEIN RV1973"/>
    <property type="match status" value="1"/>
</dbReference>
<evidence type="ECO:0000256" key="2">
    <source>
        <dbReference type="ARBA" id="ARBA00023136"/>
    </source>
</evidence>
<feature type="region of interest" description="Disordered" evidence="3">
    <location>
        <begin position="1"/>
        <end position="40"/>
    </location>
</feature>
<evidence type="ECO:0000256" key="3">
    <source>
        <dbReference type="SAM" id="MobiDB-lite"/>
    </source>
</evidence>
<reference evidence="5" key="1">
    <citation type="submission" date="2022-08" db="EMBL/GenBank/DDBJ databases">
        <title>Genome analysis of Corynebacteriales strain.</title>
        <authorList>
            <person name="Lee S.D."/>
        </authorList>
    </citation>
    <scope>NUCLEOTIDE SEQUENCE</scope>
    <source>
        <strain evidence="5">D3-21</strain>
    </source>
</reference>
<dbReference type="PANTHER" id="PTHR37042">
    <property type="entry name" value="OUTER MEMBRANE PROTEIN RV1973"/>
    <property type="match status" value="1"/>
</dbReference>
<organism evidence="5 6">
    <name type="scientific">Speluncibacter jeojiensis</name>
    <dbReference type="NCBI Taxonomy" id="2710754"/>
    <lineage>
        <taxon>Bacteria</taxon>
        <taxon>Bacillati</taxon>
        <taxon>Actinomycetota</taxon>
        <taxon>Actinomycetes</taxon>
        <taxon>Mycobacteriales</taxon>
        <taxon>Speluncibacteraceae</taxon>
        <taxon>Speluncibacter</taxon>
    </lineage>
</organism>
<keyword evidence="6" id="KW-1185">Reference proteome</keyword>
<keyword evidence="4" id="KW-1133">Transmembrane helix</keyword>
<evidence type="ECO:0000256" key="4">
    <source>
        <dbReference type="SAM" id="Phobius"/>
    </source>
</evidence>
<evidence type="ECO:0000313" key="5">
    <source>
        <dbReference type="EMBL" id="MDG3016163.1"/>
    </source>
</evidence>